<name>A0A9W8WXV0_9PLEO</name>
<evidence type="ECO:0000256" key="2">
    <source>
        <dbReference type="SAM" id="MobiDB-lite"/>
    </source>
</evidence>
<protein>
    <submittedName>
        <fullName evidence="3">Uncharacterized protein</fullName>
    </submittedName>
</protein>
<keyword evidence="4" id="KW-1185">Reference proteome</keyword>
<feature type="region of interest" description="Disordered" evidence="2">
    <location>
        <begin position="162"/>
        <end position="199"/>
    </location>
</feature>
<dbReference type="AlphaFoldDB" id="A0A9W8WXV0"/>
<feature type="compositionally biased region" description="Basic and acidic residues" evidence="2">
    <location>
        <begin position="421"/>
        <end position="435"/>
    </location>
</feature>
<gene>
    <name evidence="3" type="ORF">N0V87_005771</name>
</gene>
<feature type="region of interest" description="Disordered" evidence="2">
    <location>
        <begin position="446"/>
        <end position="465"/>
    </location>
</feature>
<dbReference type="Proteomes" id="UP001140562">
    <property type="component" value="Unassembled WGS sequence"/>
</dbReference>
<organism evidence="3 4">
    <name type="scientific">Didymella glomerata</name>
    <dbReference type="NCBI Taxonomy" id="749621"/>
    <lineage>
        <taxon>Eukaryota</taxon>
        <taxon>Fungi</taxon>
        <taxon>Dikarya</taxon>
        <taxon>Ascomycota</taxon>
        <taxon>Pezizomycotina</taxon>
        <taxon>Dothideomycetes</taxon>
        <taxon>Pleosporomycetidae</taxon>
        <taxon>Pleosporales</taxon>
        <taxon>Pleosporineae</taxon>
        <taxon>Didymellaceae</taxon>
        <taxon>Didymella</taxon>
    </lineage>
</organism>
<feature type="compositionally biased region" description="Low complexity" evidence="2">
    <location>
        <begin position="264"/>
        <end position="273"/>
    </location>
</feature>
<evidence type="ECO:0000313" key="3">
    <source>
        <dbReference type="EMBL" id="KAJ4335915.1"/>
    </source>
</evidence>
<reference evidence="3" key="1">
    <citation type="submission" date="2022-10" db="EMBL/GenBank/DDBJ databases">
        <title>Tapping the CABI collections for fungal endophytes: first genome assemblies for Collariella, Neodidymelliopsis, Ascochyta clinopodiicola, Didymella pomorum, Didymosphaeria variabile, Neocosmospora piperis and Neocucurbitaria cava.</title>
        <authorList>
            <person name="Hill R."/>
        </authorList>
    </citation>
    <scope>NUCLEOTIDE SEQUENCE</scope>
    <source>
        <strain evidence="3">IMI 360193</strain>
    </source>
</reference>
<feature type="compositionally biased region" description="Basic and acidic residues" evidence="2">
    <location>
        <begin position="399"/>
        <end position="414"/>
    </location>
</feature>
<accession>A0A9W8WXV0</accession>
<evidence type="ECO:0000256" key="1">
    <source>
        <dbReference type="SAM" id="Coils"/>
    </source>
</evidence>
<comment type="caution">
    <text evidence="3">The sequence shown here is derived from an EMBL/GenBank/DDBJ whole genome shotgun (WGS) entry which is preliminary data.</text>
</comment>
<feature type="coiled-coil region" evidence="1">
    <location>
        <begin position="356"/>
        <end position="383"/>
    </location>
</feature>
<feature type="region of interest" description="Disordered" evidence="2">
    <location>
        <begin position="264"/>
        <end position="312"/>
    </location>
</feature>
<dbReference type="EMBL" id="JAPEUV010000055">
    <property type="protein sequence ID" value="KAJ4335915.1"/>
    <property type="molecule type" value="Genomic_DNA"/>
</dbReference>
<sequence length="465" mass="51990">MVETDQVEQCVSHKIFLGTLKVGGSTRSAWAFLSKELYREQDGVPRMIVFAGPEGGPLVQCKAELMDDDKVGRWTKVLKDISSLPRRTVFIKICFILRGVELPANAQFTNHFLTEVKALCRSFPVLASATFYEKPMMARKTQHSEPKIQLFSLPLASASEQPEDLLATSDTSSTRPARSPPTEPAAMRVDQQASRGKTLSTAAVQLPRPTSTAVNKAAILGKLPTMMHLDRQALLWQEGSSAPTVQKSSTTPTVDVPAASAATATATTASTPSEVMLSNATPDDYKSTAVMTPPPEKSDAPPRAGTGGDSRYQAARDKMYDTVEELERIEAAIEANRKVYHERWEEVKYSIDVEMKRRHDKEIKELNEKVQEMKQDLKAKHRAEEVTGKERYQAVVAEQREHHGTLSKEKELMLQRKHKAQRDAEHRRDSLSREDVLAYLEQCADEMRMRKRRKTQGTPDEDGKG</sequence>
<keyword evidence="1" id="KW-0175">Coiled coil</keyword>
<proteinExistence type="predicted"/>
<dbReference type="OrthoDB" id="3801364at2759"/>
<feature type="region of interest" description="Disordered" evidence="2">
    <location>
        <begin position="399"/>
        <end position="435"/>
    </location>
</feature>
<evidence type="ECO:0000313" key="4">
    <source>
        <dbReference type="Proteomes" id="UP001140562"/>
    </source>
</evidence>